<keyword evidence="3" id="KW-1185">Reference proteome</keyword>
<dbReference type="EMBL" id="VAWE01000001">
    <property type="protein sequence ID" value="TLQ43922.1"/>
    <property type="molecule type" value="Genomic_DNA"/>
</dbReference>
<evidence type="ECO:0000313" key="2">
    <source>
        <dbReference type="EMBL" id="TLQ43922.1"/>
    </source>
</evidence>
<dbReference type="Proteomes" id="UP000305921">
    <property type="component" value="Unassembled WGS sequence"/>
</dbReference>
<proteinExistence type="predicted"/>
<reference evidence="2 3" key="1">
    <citation type="submission" date="2019-05" db="EMBL/GenBank/DDBJ databases">
        <title>Streptomyces marianii sp. nov., a novel marine actinomycete from southern coast of India.</title>
        <authorList>
            <person name="Iniyan A.M."/>
            <person name="Wink J."/>
            <person name="Ramprasad E."/>
            <person name="Ramana C.V."/>
            <person name="Bunk B."/>
            <person name="Sproer C."/>
            <person name="Joseph F.-J.R.S."/>
            <person name="Vincent S.G.P."/>
        </authorList>
    </citation>
    <scope>NUCLEOTIDE SEQUENCE [LARGE SCALE GENOMIC DNA]</scope>
    <source>
        <strain evidence="2 3">ICN19</strain>
    </source>
</reference>
<comment type="caution">
    <text evidence="2">The sequence shown here is derived from an EMBL/GenBank/DDBJ whole genome shotgun (WGS) entry which is preliminary data.</text>
</comment>
<dbReference type="AlphaFoldDB" id="A0A5R9E4Z0"/>
<sequence length="73" mass="7809">MRSHAPDAAGPALRADGATFATRPSSLRQGSPRRGARHGDSRRCRINRVGPLRGRSGALRSSPRPGRACCRAF</sequence>
<gene>
    <name evidence="2" type="ORF">FEF34_12950</name>
</gene>
<evidence type="ECO:0000256" key="1">
    <source>
        <dbReference type="SAM" id="MobiDB-lite"/>
    </source>
</evidence>
<protein>
    <submittedName>
        <fullName evidence="2">Uncharacterized protein</fullName>
    </submittedName>
</protein>
<organism evidence="2 3">
    <name type="scientific">Streptomyces marianii</name>
    <dbReference type="NCBI Taxonomy" id="1817406"/>
    <lineage>
        <taxon>Bacteria</taxon>
        <taxon>Bacillati</taxon>
        <taxon>Actinomycetota</taxon>
        <taxon>Actinomycetes</taxon>
        <taxon>Kitasatosporales</taxon>
        <taxon>Streptomycetaceae</taxon>
        <taxon>Streptomyces</taxon>
    </lineage>
</organism>
<feature type="region of interest" description="Disordered" evidence="1">
    <location>
        <begin position="1"/>
        <end position="73"/>
    </location>
</feature>
<dbReference type="OrthoDB" id="4338294at2"/>
<name>A0A5R9E4Z0_9ACTN</name>
<evidence type="ECO:0000313" key="3">
    <source>
        <dbReference type="Proteomes" id="UP000305921"/>
    </source>
</evidence>
<accession>A0A5R9E4Z0</accession>